<keyword evidence="1" id="KW-1133">Transmembrane helix</keyword>
<feature type="chain" id="PRO_5009583737" evidence="2">
    <location>
        <begin position="25"/>
        <end position="110"/>
    </location>
</feature>
<organism evidence="3 4">
    <name type="scientific">Candidatus Taylorbacteria bacterium RIFCSPHIGHO2_12_FULL_45_16</name>
    <dbReference type="NCBI Taxonomy" id="1802315"/>
    <lineage>
        <taxon>Bacteria</taxon>
        <taxon>Candidatus Tayloriibacteriota</taxon>
    </lineage>
</organism>
<sequence>MKKQTLVIILVATFLLASLTNTYAAAPLPFGGVVTMIQPCNTGLLVYVLTPLTGVVPFMWLTGELPFLSYIPPHPGQWLLGLTAAVPVPCVLGTVPYGAGLPILMHGSSL</sequence>
<reference evidence="3 4" key="1">
    <citation type="journal article" date="2016" name="Nat. Commun.">
        <title>Thousands of microbial genomes shed light on interconnected biogeochemical processes in an aquifer system.</title>
        <authorList>
            <person name="Anantharaman K."/>
            <person name="Brown C.T."/>
            <person name="Hug L.A."/>
            <person name="Sharon I."/>
            <person name="Castelle C.J."/>
            <person name="Probst A.J."/>
            <person name="Thomas B.C."/>
            <person name="Singh A."/>
            <person name="Wilkins M.J."/>
            <person name="Karaoz U."/>
            <person name="Brodie E.L."/>
            <person name="Williams K.H."/>
            <person name="Hubbard S.S."/>
            <person name="Banfield J.F."/>
        </authorList>
    </citation>
    <scope>NUCLEOTIDE SEQUENCE [LARGE SCALE GENOMIC DNA]</scope>
</reference>
<feature type="transmembrane region" description="Helical" evidence="1">
    <location>
        <begin position="78"/>
        <end position="99"/>
    </location>
</feature>
<protein>
    <submittedName>
        <fullName evidence="3">Uncharacterized protein</fullName>
    </submittedName>
</protein>
<accession>A0A1G2N360</accession>
<keyword evidence="2" id="KW-0732">Signal</keyword>
<gene>
    <name evidence="3" type="ORF">A3F51_03390</name>
</gene>
<keyword evidence="1" id="KW-0812">Transmembrane</keyword>
<dbReference type="Proteomes" id="UP000178089">
    <property type="component" value="Unassembled WGS sequence"/>
</dbReference>
<evidence type="ECO:0000313" key="4">
    <source>
        <dbReference type="Proteomes" id="UP000178089"/>
    </source>
</evidence>
<dbReference type="AlphaFoldDB" id="A0A1G2N360"/>
<evidence type="ECO:0000313" key="3">
    <source>
        <dbReference type="EMBL" id="OHA29742.1"/>
    </source>
</evidence>
<keyword evidence="1" id="KW-0472">Membrane</keyword>
<evidence type="ECO:0000256" key="2">
    <source>
        <dbReference type="SAM" id="SignalP"/>
    </source>
</evidence>
<feature type="transmembrane region" description="Helical" evidence="1">
    <location>
        <begin position="48"/>
        <end position="71"/>
    </location>
</feature>
<evidence type="ECO:0000256" key="1">
    <source>
        <dbReference type="SAM" id="Phobius"/>
    </source>
</evidence>
<dbReference type="EMBL" id="MHRT01000001">
    <property type="protein sequence ID" value="OHA29742.1"/>
    <property type="molecule type" value="Genomic_DNA"/>
</dbReference>
<feature type="signal peptide" evidence="2">
    <location>
        <begin position="1"/>
        <end position="24"/>
    </location>
</feature>
<name>A0A1G2N360_9BACT</name>
<proteinExistence type="predicted"/>
<comment type="caution">
    <text evidence="3">The sequence shown here is derived from an EMBL/GenBank/DDBJ whole genome shotgun (WGS) entry which is preliminary data.</text>
</comment>
<dbReference type="STRING" id="1802315.A3F51_03390"/>